<accession>A0A814GUS9</accession>
<dbReference type="EMBL" id="CAJOBB010001005">
    <property type="protein sequence ID" value="CAF3792476.1"/>
    <property type="molecule type" value="Genomic_DNA"/>
</dbReference>
<evidence type="ECO:0000313" key="3">
    <source>
        <dbReference type="Proteomes" id="UP000663860"/>
    </source>
</evidence>
<sequence>MISCNIRSPNINPCNSVSLYHNNSNCRSQNLKTSRSPKYYRPLQHLYKTTYSPVNGSNLTRIDFSSVNRPSEKYKTTNMTYGSFHYNNWAFRQKNRPMKYDRQPLTRHNNKPINDTCCPTICCNNNNTLNRLNY</sequence>
<proteinExistence type="predicted"/>
<dbReference type="AlphaFoldDB" id="A0A814GUS9"/>
<evidence type="ECO:0000313" key="1">
    <source>
        <dbReference type="EMBL" id="CAF1001480.1"/>
    </source>
</evidence>
<gene>
    <name evidence="1" type="ORF">IZO911_LOCUS17666</name>
    <name evidence="2" type="ORF">KXQ929_LOCUS16542</name>
</gene>
<evidence type="ECO:0000313" key="2">
    <source>
        <dbReference type="EMBL" id="CAF3792476.1"/>
    </source>
</evidence>
<dbReference type="Proteomes" id="UP000663860">
    <property type="component" value="Unassembled WGS sequence"/>
</dbReference>
<comment type="caution">
    <text evidence="1">The sequence shown here is derived from an EMBL/GenBank/DDBJ whole genome shotgun (WGS) entry which is preliminary data.</text>
</comment>
<reference evidence="1" key="1">
    <citation type="submission" date="2021-02" db="EMBL/GenBank/DDBJ databases">
        <authorList>
            <person name="Nowell W R."/>
        </authorList>
    </citation>
    <scope>NUCLEOTIDE SEQUENCE</scope>
</reference>
<organism evidence="1 3">
    <name type="scientific">Adineta steineri</name>
    <dbReference type="NCBI Taxonomy" id="433720"/>
    <lineage>
        <taxon>Eukaryota</taxon>
        <taxon>Metazoa</taxon>
        <taxon>Spiralia</taxon>
        <taxon>Gnathifera</taxon>
        <taxon>Rotifera</taxon>
        <taxon>Eurotatoria</taxon>
        <taxon>Bdelloidea</taxon>
        <taxon>Adinetida</taxon>
        <taxon>Adinetidae</taxon>
        <taxon>Adineta</taxon>
    </lineage>
</organism>
<dbReference type="Proteomes" id="UP000663868">
    <property type="component" value="Unassembled WGS sequence"/>
</dbReference>
<name>A0A814GUS9_9BILA</name>
<protein>
    <submittedName>
        <fullName evidence="1">Uncharacterized protein</fullName>
    </submittedName>
</protein>
<dbReference type="EMBL" id="CAJNOE010000166">
    <property type="protein sequence ID" value="CAF1001480.1"/>
    <property type="molecule type" value="Genomic_DNA"/>
</dbReference>